<feature type="compositionally biased region" description="Low complexity" evidence="1">
    <location>
        <begin position="207"/>
        <end position="225"/>
    </location>
</feature>
<feature type="signal peptide" evidence="2">
    <location>
        <begin position="1"/>
        <end position="16"/>
    </location>
</feature>
<organism evidence="4">
    <name type="scientific">Drosophila sechellia</name>
    <name type="common">Fruit fly</name>
    <dbReference type="NCBI Taxonomy" id="7238"/>
    <lineage>
        <taxon>Eukaryota</taxon>
        <taxon>Metazoa</taxon>
        <taxon>Ecdysozoa</taxon>
        <taxon>Arthropoda</taxon>
        <taxon>Hexapoda</taxon>
        <taxon>Insecta</taxon>
        <taxon>Pterygota</taxon>
        <taxon>Neoptera</taxon>
        <taxon>Endopterygota</taxon>
        <taxon>Diptera</taxon>
        <taxon>Brachycera</taxon>
        <taxon>Muscomorpha</taxon>
        <taxon>Ephydroidea</taxon>
        <taxon>Drosophilidae</taxon>
        <taxon>Drosophila</taxon>
        <taxon>Sophophora</taxon>
    </lineage>
</organism>
<feature type="region of interest" description="Disordered" evidence="1">
    <location>
        <begin position="198"/>
        <end position="225"/>
    </location>
</feature>
<protein>
    <submittedName>
        <fullName evidence="3">GM16303</fullName>
    </submittedName>
</protein>
<dbReference type="PhylomeDB" id="B4IGY9"/>
<gene>
    <name evidence="3" type="primary">Dsec\GM16303</name>
    <name evidence="3" type="ORF">Dsec_GM16303</name>
</gene>
<dbReference type="OrthoDB" id="7872999at2759"/>
<reference evidence="3 4" key="1">
    <citation type="journal article" date="2007" name="Nature">
        <title>Evolution of genes and genomes on the Drosophila phylogeny.</title>
        <authorList>
            <consortium name="Drosophila 12 Genomes Consortium"/>
            <person name="Clark A.G."/>
            <person name="Eisen M.B."/>
            <person name="Smith D.R."/>
            <person name="Bergman C.M."/>
            <person name="Oliver B."/>
            <person name="Markow T.A."/>
            <person name="Kaufman T.C."/>
            <person name="Kellis M."/>
            <person name="Gelbart W."/>
            <person name="Iyer V.N."/>
            <person name="Pollard D.A."/>
            <person name="Sackton T.B."/>
            <person name="Larracuente A.M."/>
            <person name="Singh N.D."/>
            <person name="Abad J.P."/>
            <person name="Abt D.N."/>
            <person name="Adryan B."/>
            <person name="Aguade M."/>
            <person name="Akashi H."/>
            <person name="Anderson W.W."/>
            <person name="Aquadro C.F."/>
            <person name="Ardell D.H."/>
            <person name="Arguello R."/>
            <person name="Artieri C.G."/>
            <person name="Barbash D.A."/>
            <person name="Barker D."/>
            <person name="Barsanti P."/>
            <person name="Batterham P."/>
            <person name="Batzoglou S."/>
            <person name="Begun D."/>
            <person name="Bhutkar A."/>
            <person name="Blanco E."/>
            <person name="Bosak S.A."/>
            <person name="Bradley R.K."/>
            <person name="Brand A.D."/>
            <person name="Brent M.R."/>
            <person name="Brooks A.N."/>
            <person name="Brown R.H."/>
            <person name="Butlin R.K."/>
            <person name="Caggese C."/>
            <person name="Calvi B.R."/>
            <person name="Bernardo de Carvalho A."/>
            <person name="Caspi A."/>
            <person name="Castrezana S."/>
            <person name="Celniker S.E."/>
            <person name="Chang J.L."/>
            <person name="Chapple C."/>
            <person name="Chatterji S."/>
            <person name="Chinwalla A."/>
            <person name="Civetta A."/>
            <person name="Clifton S.W."/>
            <person name="Comeron J.M."/>
            <person name="Costello J.C."/>
            <person name="Coyne J.A."/>
            <person name="Daub J."/>
            <person name="David R.G."/>
            <person name="Delcher A.L."/>
            <person name="Delehaunty K."/>
            <person name="Do C.B."/>
            <person name="Ebling H."/>
            <person name="Edwards K."/>
            <person name="Eickbush T."/>
            <person name="Evans J.D."/>
            <person name="Filipski A."/>
            <person name="Findeiss S."/>
            <person name="Freyhult E."/>
            <person name="Fulton L."/>
            <person name="Fulton R."/>
            <person name="Garcia A.C."/>
            <person name="Gardiner A."/>
            <person name="Garfield D.A."/>
            <person name="Garvin B.E."/>
            <person name="Gibson G."/>
            <person name="Gilbert D."/>
            <person name="Gnerre S."/>
            <person name="Godfrey J."/>
            <person name="Good R."/>
            <person name="Gotea V."/>
            <person name="Gravely B."/>
            <person name="Greenberg A.J."/>
            <person name="Griffiths-Jones S."/>
            <person name="Gross S."/>
            <person name="Guigo R."/>
            <person name="Gustafson E.A."/>
            <person name="Haerty W."/>
            <person name="Hahn M.W."/>
            <person name="Halligan D.L."/>
            <person name="Halpern A.L."/>
            <person name="Halter G.M."/>
            <person name="Han M.V."/>
            <person name="Heger A."/>
            <person name="Hillier L."/>
            <person name="Hinrichs A.S."/>
            <person name="Holmes I."/>
            <person name="Hoskins R.A."/>
            <person name="Hubisz M.J."/>
            <person name="Hultmark D."/>
            <person name="Huntley M.A."/>
            <person name="Jaffe D.B."/>
            <person name="Jagadeeshan S."/>
            <person name="Jeck W.R."/>
            <person name="Johnson J."/>
            <person name="Jones C.D."/>
            <person name="Jordan W.C."/>
            <person name="Karpen G.H."/>
            <person name="Kataoka E."/>
            <person name="Keightley P.D."/>
            <person name="Kheradpour P."/>
            <person name="Kirkness E.F."/>
            <person name="Koerich L.B."/>
            <person name="Kristiansen K."/>
            <person name="Kudrna D."/>
            <person name="Kulathinal R.J."/>
            <person name="Kumar S."/>
            <person name="Kwok R."/>
            <person name="Lander E."/>
            <person name="Langley C.H."/>
            <person name="Lapoint R."/>
            <person name="Lazzaro B.P."/>
            <person name="Lee S.J."/>
            <person name="Levesque L."/>
            <person name="Li R."/>
            <person name="Lin C.F."/>
            <person name="Lin M.F."/>
            <person name="Lindblad-Toh K."/>
            <person name="Llopart A."/>
            <person name="Long M."/>
            <person name="Low L."/>
            <person name="Lozovsky E."/>
            <person name="Lu J."/>
            <person name="Luo M."/>
            <person name="Machado C.A."/>
            <person name="Makalowski W."/>
            <person name="Marzo M."/>
            <person name="Matsuda M."/>
            <person name="Matzkin L."/>
            <person name="McAllister B."/>
            <person name="McBride C.S."/>
            <person name="McKernan B."/>
            <person name="McKernan K."/>
            <person name="Mendez-Lago M."/>
            <person name="Minx P."/>
            <person name="Mollenhauer M.U."/>
            <person name="Montooth K."/>
            <person name="Mount S.M."/>
            <person name="Mu X."/>
            <person name="Myers E."/>
            <person name="Negre B."/>
            <person name="Newfeld S."/>
            <person name="Nielsen R."/>
            <person name="Noor M.A."/>
            <person name="O'Grady P."/>
            <person name="Pachter L."/>
            <person name="Papaceit M."/>
            <person name="Parisi M.J."/>
            <person name="Parisi M."/>
            <person name="Parts L."/>
            <person name="Pedersen J.S."/>
            <person name="Pesole G."/>
            <person name="Phillippy A.M."/>
            <person name="Ponting C.P."/>
            <person name="Pop M."/>
            <person name="Porcelli D."/>
            <person name="Powell J.R."/>
            <person name="Prohaska S."/>
            <person name="Pruitt K."/>
            <person name="Puig M."/>
            <person name="Quesneville H."/>
            <person name="Ram K.R."/>
            <person name="Rand D."/>
            <person name="Rasmussen M.D."/>
            <person name="Reed L.K."/>
            <person name="Reenan R."/>
            <person name="Reily A."/>
            <person name="Remington K.A."/>
            <person name="Rieger T.T."/>
            <person name="Ritchie M.G."/>
            <person name="Robin C."/>
            <person name="Rogers Y.H."/>
            <person name="Rohde C."/>
            <person name="Rozas J."/>
            <person name="Rubenfield M.J."/>
            <person name="Ruiz A."/>
            <person name="Russo S."/>
            <person name="Salzberg S.L."/>
            <person name="Sanchez-Gracia A."/>
            <person name="Saranga D.J."/>
            <person name="Sato H."/>
            <person name="Schaeffer S.W."/>
            <person name="Schatz M.C."/>
            <person name="Schlenke T."/>
            <person name="Schwartz R."/>
            <person name="Segarra C."/>
            <person name="Singh R.S."/>
            <person name="Sirot L."/>
            <person name="Sirota M."/>
            <person name="Sisneros N.B."/>
            <person name="Smith C.D."/>
            <person name="Smith T.F."/>
            <person name="Spieth J."/>
            <person name="Stage D.E."/>
            <person name="Stark A."/>
            <person name="Stephan W."/>
            <person name="Strausberg R.L."/>
            <person name="Strempel S."/>
            <person name="Sturgill D."/>
            <person name="Sutton G."/>
            <person name="Sutton G.G."/>
            <person name="Tao W."/>
            <person name="Teichmann S."/>
            <person name="Tobari Y.N."/>
            <person name="Tomimura Y."/>
            <person name="Tsolas J.M."/>
            <person name="Valente V.L."/>
            <person name="Venter E."/>
            <person name="Venter J.C."/>
            <person name="Vicario S."/>
            <person name="Vieira F.G."/>
            <person name="Vilella A.J."/>
            <person name="Villasante A."/>
            <person name="Walenz B."/>
            <person name="Wang J."/>
            <person name="Wasserman M."/>
            <person name="Watts T."/>
            <person name="Wilson D."/>
            <person name="Wilson R.K."/>
            <person name="Wing R.A."/>
            <person name="Wolfner M.F."/>
            <person name="Wong A."/>
            <person name="Wong G.K."/>
            <person name="Wu C.I."/>
            <person name="Wu G."/>
            <person name="Yamamoto D."/>
            <person name="Yang H.P."/>
            <person name="Yang S.P."/>
            <person name="Yorke J.A."/>
            <person name="Yoshida K."/>
            <person name="Zdobnov E."/>
            <person name="Zhang P."/>
            <person name="Zhang Y."/>
            <person name="Zimin A.V."/>
            <person name="Baldwin J."/>
            <person name="Abdouelleil A."/>
            <person name="Abdulkadir J."/>
            <person name="Abebe A."/>
            <person name="Abera B."/>
            <person name="Abreu J."/>
            <person name="Acer S.C."/>
            <person name="Aftuck L."/>
            <person name="Alexander A."/>
            <person name="An P."/>
            <person name="Anderson E."/>
            <person name="Anderson S."/>
            <person name="Arachi H."/>
            <person name="Azer M."/>
            <person name="Bachantsang P."/>
            <person name="Barry A."/>
            <person name="Bayul T."/>
            <person name="Berlin A."/>
            <person name="Bessette D."/>
            <person name="Bloom T."/>
            <person name="Blye J."/>
            <person name="Boguslavskiy L."/>
            <person name="Bonnet C."/>
            <person name="Boukhgalter B."/>
            <person name="Bourzgui I."/>
            <person name="Brown A."/>
            <person name="Cahill P."/>
            <person name="Channer S."/>
            <person name="Cheshatsang Y."/>
            <person name="Chuda L."/>
            <person name="Citroen M."/>
            <person name="Collymore A."/>
            <person name="Cooke P."/>
            <person name="Costello M."/>
            <person name="D'Aco K."/>
            <person name="Daza R."/>
            <person name="De Haan G."/>
            <person name="DeGray S."/>
            <person name="DeMaso C."/>
            <person name="Dhargay N."/>
            <person name="Dooley K."/>
            <person name="Dooley E."/>
            <person name="Doricent M."/>
            <person name="Dorje P."/>
            <person name="Dorjee K."/>
            <person name="Dupes A."/>
            <person name="Elong R."/>
            <person name="Falk J."/>
            <person name="Farina A."/>
            <person name="Faro S."/>
            <person name="Ferguson D."/>
            <person name="Fisher S."/>
            <person name="Foley C.D."/>
            <person name="Franke A."/>
            <person name="Friedrich D."/>
            <person name="Gadbois L."/>
            <person name="Gearin G."/>
            <person name="Gearin C.R."/>
            <person name="Giannoukos G."/>
            <person name="Goode T."/>
            <person name="Graham J."/>
            <person name="Grandbois E."/>
            <person name="Grewal S."/>
            <person name="Gyaltsen K."/>
            <person name="Hafez N."/>
            <person name="Hagos B."/>
            <person name="Hall J."/>
            <person name="Henson C."/>
            <person name="Hollinger A."/>
            <person name="Honan T."/>
            <person name="Huard M.D."/>
            <person name="Hughes L."/>
            <person name="Hurhula B."/>
            <person name="Husby M.E."/>
            <person name="Kamat A."/>
            <person name="Kanga B."/>
            <person name="Kashin S."/>
            <person name="Khazanovich D."/>
            <person name="Kisner P."/>
            <person name="Lance K."/>
            <person name="Lara M."/>
            <person name="Lee W."/>
            <person name="Lennon N."/>
            <person name="Letendre F."/>
            <person name="LeVine R."/>
            <person name="Lipovsky A."/>
            <person name="Liu X."/>
            <person name="Liu J."/>
            <person name="Liu S."/>
            <person name="Lokyitsang T."/>
            <person name="Lokyitsang Y."/>
            <person name="Lubonja R."/>
            <person name="Lui A."/>
            <person name="MacDonald P."/>
            <person name="Magnisalis V."/>
            <person name="Maru K."/>
            <person name="Matthews C."/>
            <person name="McCusker W."/>
            <person name="McDonough S."/>
            <person name="Mehta T."/>
            <person name="Meldrim J."/>
            <person name="Meneus L."/>
            <person name="Mihai O."/>
            <person name="Mihalev A."/>
            <person name="Mihova T."/>
            <person name="Mittelman R."/>
            <person name="Mlenga V."/>
            <person name="Montmayeur A."/>
            <person name="Mulrain L."/>
            <person name="Navidi A."/>
            <person name="Naylor J."/>
            <person name="Negash T."/>
            <person name="Nguyen T."/>
            <person name="Nguyen N."/>
            <person name="Nicol R."/>
            <person name="Norbu C."/>
            <person name="Norbu N."/>
            <person name="Novod N."/>
            <person name="O'Neill B."/>
            <person name="Osman S."/>
            <person name="Markiewicz E."/>
            <person name="Oyono O.L."/>
            <person name="Patti C."/>
            <person name="Phunkhang P."/>
            <person name="Pierre F."/>
            <person name="Priest M."/>
            <person name="Raghuraman S."/>
            <person name="Rege F."/>
            <person name="Reyes R."/>
            <person name="Rise C."/>
            <person name="Rogov P."/>
            <person name="Ross K."/>
            <person name="Ryan E."/>
            <person name="Settipalli S."/>
            <person name="Shea T."/>
            <person name="Sherpa N."/>
            <person name="Shi L."/>
            <person name="Shih D."/>
            <person name="Sparrow T."/>
            <person name="Spaulding J."/>
            <person name="Stalker J."/>
            <person name="Stange-Thomann N."/>
            <person name="Stavropoulos S."/>
            <person name="Stone C."/>
            <person name="Strader C."/>
            <person name="Tesfaye S."/>
            <person name="Thomson T."/>
            <person name="Thoulutsang Y."/>
            <person name="Thoulutsang D."/>
            <person name="Topham K."/>
            <person name="Topping I."/>
            <person name="Tsamla T."/>
            <person name="Vassiliev H."/>
            <person name="Vo A."/>
            <person name="Wangchuk T."/>
            <person name="Wangdi T."/>
            <person name="Weiand M."/>
            <person name="Wilkinson J."/>
            <person name="Wilson A."/>
            <person name="Yadav S."/>
            <person name="Young G."/>
            <person name="Yu Q."/>
            <person name="Zembek L."/>
            <person name="Zhong D."/>
            <person name="Zimmer A."/>
            <person name="Zwirko Z."/>
            <person name="Jaffe D.B."/>
            <person name="Alvarez P."/>
            <person name="Brockman W."/>
            <person name="Butler J."/>
            <person name="Chin C."/>
            <person name="Gnerre S."/>
            <person name="Grabherr M."/>
            <person name="Kleber M."/>
            <person name="Mauceli E."/>
            <person name="MacCallum I."/>
        </authorList>
    </citation>
    <scope>NUCLEOTIDE SEQUENCE [LARGE SCALE GENOMIC DNA]</scope>
    <source>
        <strain evidence="4">Rob3c / Tucson 14021-0248.25</strain>
    </source>
</reference>
<feature type="compositionally biased region" description="Polar residues" evidence="1">
    <location>
        <begin position="168"/>
        <end position="178"/>
    </location>
</feature>
<evidence type="ECO:0000256" key="2">
    <source>
        <dbReference type="SAM" id="SignalP"/>
    </source>
</evidence>
<dbReference type="STRING" id="7238.B4IGY9"/>
<evidence type="ECO:0000313" key="3">
    <source>
        <dbReference type="EMBL" id="EDW49107.1"/>
    </source>
</evidence>
<dbReference type="KEGG" id="dse:6618741"/>
<dbReference type="HOGENOM" id="CLU_730099_0_0_1"/>
<dbReference type="AlphaFoldDB" id="B4IGY9"/>
<evidence type="ECO:0000256" key="1">
    <source>
        <dbReference type="SAM" id="MobiDB-lite"/>
    </source>
</evidence>
<keyword evidence="2" id="KW-0732">Signal</keyword>
<name>B4IGY9_DROSE</name>
<dbReference type="Proteomes" id="UP000001292">
    <property type="component" value="Unassembled WGS sequence"/>
</dbReference>
<proteinExistence type="predicted"/>
<feature type="compositionally biased region" description="Low complexity" evidence="1">
    <location>
        <begin position="247"/>
        <end position="265"/>
    </location>
</feature>
<evidence type="ECO:0000313" key="4">
    <source>
        <dbReference type="Proteomes" id="UP000001292"/>
    </source>
</evidence>
<feature type="region of interest" description="Disordered" evidence="1">
    <location>
        <begin position="244"/>
        <end position="288"/>
    </location>
</feature>
<accession>B4IGY9</accession>
<sequence length="387" mass="42983">MKKFCLLLLMAHFVSSSRNLNDILGREEWISIAKEYIKNHKPYKAKIYVPYKPRIVNFTNPFDGDFWDTTTVATNAESTTNPQETTDYFTGEALTTTEKYATEESTTSAADYSTTESSYVTSSTDTLYSTTTAWPEVNSTEAIDATESVAVYSTKTSSPDDATEDSTTETNPDSTEYAESTLIYPDLTTGWLETTTETIQSSTGLQESTTTETIPSTTGWPESTTTLSSEFSEKELMKTTTEIEIKPSTTELPESTTESADSTTEPNESTFALSTDQTTTETAETSTEGLFSTTEAQEYTTSLLEIIATTPGVETTTSYLDGVIDSAKEESSTLSTPFGFNLTTTEIVETQVETTTQRQLNFVEDYVRQRPRKLKYSSDTEPELYWY</sequence>
<keyword evidence="4" id="KW-1185">Reference proteome</keyword>
<feature type="compositionally biased region" description="Low complexity" evidence="1">
    <location>
        <begin position="275"/>
        <end position="288"/>
    </location>
</feature>
<dbReference type="EMBL" id="CH480837">
    <property type="protein sequence ID" value="EDW49107.1"/>
    <property type="molecule type" value="Genomic_DNA"/>
</dbReference>
<feature type="region of interest" description="Disordered" evidence="1">
    <location>
        <begin position="152"/>
        <end position="178"/>
    </location>
</feature>
<dbReference type="OMA" id="WETTTIQ"/>
<feature type="chain" id="PRO_5002810380" evidence="2">
    <location>
        <begin position="17"/>
        <end position="387"/>
    </location>
</feature>